<evidence type="ECO:0000313" key="12">
    <source>
        <dbReference type="Proteomes" id="UP001139263"/>
    </source>
</evidence>
<dbReference type="InterPro" id="IPR013471">
    <property type="entry name" value="RNase_Z/BN"/>
</dbReference>
<feature type="active site" description="Proton acceptor" evidence="10">
    <location>
        <position position="67"/>
    </location>
</feature>
<evidence type="ECO:0000256" key="8">
    <source>
        <dbReference type="ARBA" id="ARBA00022833"/>
    </source>
</evidence>
<comment type="cofactor">
    <cofactor evidence="10">
        <name>Zn(2+)</name>
        <dbReference type="ChEBI" id="CHEBI:29105"/>
    </cofactor>
    <text evidence="10">Binds 2 Zn(2+) ions.</text>
</comment>
<feature type="binding site" evidence="10">
    <location>
        <position position="63"/>
    </location>
    <ligand>
        <name>Zn(2+)</name>
        <dbReference type="ChEBI" id="CHEBI:29105"/>
        <label>1</label>
        <note>catalytic</note>
    </ligand>
</feature>
<dbReference type="FunFam" id="3.60.15.10:FF:000002">
    <property type="entry name" value="Ribonuclease Z"/>
    <property type="match status" value="1"/>
</dbReference>
<feature type="binding site" evidence="10">
    <location>
        <position position="68"/>
    </location>
    <ligand>
        <name>Zn(2+)</name>
        <dbReference type="ChEBI" id="CHEBI:29105"/>
        <label>2</label>
        <note>catalytic</note>
    </ligand>
</feature>
<comment type="subunit">
    <text evidence="1 10">Homodimer.</text>
</comment>
<feature type="binding site" evidence="10">
    <location>
        <position position="67"/>
    </location>
    <ligand>
        <name>Zn(2+)</name>
        <dbReference type="ChEBI" id="CHEBI:29105"/>
        <label>2</label>
        <note>catalytic</note>
    </ligand>
</feature>
<feature type="binding site" evidence="10">
    <location>
        <position position="211"/>
    </location>
    <ligand>
        <name>Zn(2+)</name>
        <dbReference type="ChEBI" id="CHEBI:29105"/>
        <label>2</label>
        <note>catalytic</note>
    </ligand>
</feature>
<dbReference type="HAMAP" id="MF_01818">
    <property type="entry name" value="RNase_Z_BN"/>
    <property type="match status" value="1"/>
</dbReference>
<protein>
    <recommendedName>
        <fullName evidence="2 10">Ribonuclease Z</fullName>
        <shortName evidence="10">RNase Z</shortName>
        <ecNumber evidence="2 10">3.1.26.11</ecNumber>
    </recommendedName>
    <alternativeName>
        <fullName evidence="10">tRNA 3 endonuclease</fullName>
    </alternativeName>
    <alternativeName>
        <fullName evidence="10">tRNase Z</fullName>
    </alternativeName>
</protein>
<feature type="binding site" evidence="10">
    <location>
        <position position="211"/>
    </location>
    <ligand>
        <name>Zn(2+)</name>
        <dbReference type="ChEBI" id="CHEBI:29105"/>
        <label>1</label>
        <note>catalytic</note>
    </ligand>
</feature>
<comment type="catalytic activity">
    <reaction evidence="10">
        <text>Endonucleolytic cleavage of RNA, removing extra 3' nucleotides from tRNA precursor, generating 3' termini of tRNAs. A 3'-hydroxy group is left at the tRNA terminus and a 5'-phosphoryl group is left at the trailer molecule.</text>
        <dbReference type="EC" id="3.1.26.11"/>
    </reaction>
</comment>
<organism evidence="11 12">
    <name type="scientific">Sulfoacidibacillus ferrooxidans</name>
    <dbReference type="NCBI Taxonomy" id="2005001"/>
    <lineage>
        <taxon>Bacteria</taxon>
        <taxon>Bacillati</taxon>
        <taxon>Bacillota</taxon>
        <taxon>Bacilli</taxon>
        <taxon>Bacillales</taxon>
        <taxon>Alicyclobacillaceae</taxon>
        <taxon>Sulfoacidibacillus</taxon>
    </lineage>
</organism>
<keyword evidence="7 10" id="KW-0378">Hydrolase</keyword>
<dbReference type="NCBIfam" id="TIGR02651">
    <property type="entry name" value="RNase_Z"/>
    <property type="match status" value="1"/>
</dbReference>
<evidence type="ECO:0000256" key="2">
    <source>
        <dbReference type="ARBA" id="ARBA00012477"/>
    </source>
</evidence>
<dbReference type="GO" id="GO:0008270">
    <property type="term" value="F:zinc ion binding"/>
    <property type="evidence" value="ECO:0007669"/>
    <property type="project" value="UniProtKB-UniRule"/>
</dbReference>
<sequence>MNLYFLGTGASVPTKQRNMTSIALQLYQERGTFFLIDAGEGTQHQMLHSPLRLSRLEKILITHMHGDHILGLPGVLGSRATEGVTKPLTIYGPPGIQSFIDFFLTIRKSGLTYPLTIVEVQPGVIFEDHKMIITAKQLAHTIPSYGYRFQEKDRPGELLQQKLKDDGIAQSPLFSRLKAGEDVTLPNGQTLHSETYTGPPKRGHSVVICGDTSPTPAVIELAQQADVLVHESTYAHHEHVKALQRGHSTASHAAQTALAAKVKTLIITHISARYDENASLQLLLEARSLFPHTYLANDHFSYDIGDE</sequence>
<dbReference type="Pfam" id="PF23023">
    <property type="entry name" value="Anti-Pycsar_Apyc1"/>
    <property type="match status" value="1"/>
</dbReference>
<dbReference type="SUPFAM" id="SSF56281">
    <property type="entry name" value="Metallo-hydrolase/oxidoreductase"/>
    <property type="match status" value="1"/>
</dbReference>
<dbReference type="Gene3D" id="3.60.15.10">
    <property type="entry name" value="Ribonuclease Z/Hydroxyacylglutathione hydrolase-like"/>
    <property type="match status" value="1"/>
</dbReference>
<feature type="binding site" evidence="10">
    <location>
        <position position="269"/>
    </location>
    <ligand>
        <name>Zn(2+)</name>
        <dbReference type="ChEBI" id="CHEBI:29105"/>
        <label>2</label>
        <note>catalytic</note>
    </ligand>
</feature>
<dbReference type="EC" id="3.1.26.11" evidence="2 10"/>
<dbReference type="GO" id="GO:0042802">
    <property type="term" value="F:identical protein binding"/>
    <property type="evidence" value="ECO:0007669"/>
    <property type="project" value="UniProtKB-ARBA"/>
</dbReference>
<feature type="binding site" evidence="10">
    <location>
        <position position="140"/>
    </location>
    <ligand>
        <name>Zn(2+)</name>
        <dbReference type="ChEBI" id="CHEBI:29105"/>
        <label>1</label>
        <note>catalytic</note>
    </ligand>
</feature>
<gene>
    <name evidence="11" type="primary">rnz_2</name>
    <name evidence="10" type="synonym">rnz</name>
    <name evidence="11" type="ORF">MM817_00615</name>
</gene>
<evidence type="ECO:0000256" key="1">
    <source>
        <dbReference type="ARBA" id="ARBA00011738"/>
    </source>
</evidence>
<keyword evidence="8 10" id="KW-0862">Zinc</keyword>
<name>A0A9X1V641_9BACL</name>
<keyword evidence="6 10" id="KW-0255">Endonuclease</keyword>
<comment type="function">
    <text evidence="9 10">Zinc phosphodiesterase, which displays some tRNA 3'-processing endonuclease activity. Probably involved in tRNA maturation, by removing a 3'-trailer from precursor tRNA.</text>
</comment>
<dbReference type="Proteomes" id="UP001139263">
    <property type="component" value="Unassembled WGS sequence"/>
</dbReference>
<dbReference type="EMBL" id="JALBUF010000001">
    <property type="protein sequence ID" value="MCI0182356.1"/>
    <property type="molecule type" value="Genomic_DNA"/>
</dbReference>
<dbReference type="CDD" id="cd07717">
    <property type="entry name" value="RNaseZ_ZiPD-like_MBL-fold"/>
    <property type="match status" value="1"/>
</dbReference>
<evidence type="ECO:0000256" key="7">
    <source>
        <dbReference type="ARBA" id="ARBA00022801"/>
    </source>
</evidence>
<evidence type="ECO:0000256" key="3">
    <source>
        <dbReference type="ARBA" id="ARBA00022694"/>
    </source>
</evidence>
<keyword evidence="5 10" id="KW-0479">Metal-binding</keyword>
<proteinExistence type="inferred from homology"/>
<accession>A0A9X1V641</accession>
<dbReference type="InterPro" id="IPR036866">
    <property type="entry name" value="RibonucZ/Hydroxyglut_hydro"/>
</dbReference>
<evidence type="ECO:0000256" key="6">
    <source>
        <dbReference type="ARBA" id="ARBA00022759"/>
    </source>
</evidence>
<feature type="binding site" evidence="10">
    <location>
        <position position="65"/>
    </location>
    <ligand>
        <name>Zn(2+)</name>
        <dbReference type="ChEBI" id="CHEBI:29105"/>
        <label>1</label>
        <note>catalytic</note>
    </ligand>
</feature>
<reference evidence="11" key="1">
    <citation type="submission" date="2022-03" db="EMBL/GenBank/DDBJ databases">
        <title>Draft Genome Sequence of Firmicute Strain S0AB, a Heterotrophic Iron/Sulfur-Oxidizing Extreme Acidophile.</title>
        <authorList>
            <person name="Vergara E."/>
            <person name="Pakostova E."/>
            <person name="Johnson D.B."/>
            <person name="Holmes D.S."/>
        </authorList>
    </citation>
    <scope>NUCLEOTIDE SEQUENCE</scope>
    <source>
        <strain evidence="11">S0AB</strain>
    </source>
</reference>
<evidence type="ECO:0000256" key="9">
    <source>
        <dbReference type="ARBA" id="ARBA00057812"/>
    </source>
</evidence>
<keyword evidence="12" id="KW-1185">Reference proteome</keyword>
<dbReference type="PANTHER" id="PTHR46018">
    <property type="entry name" value="ZINC PHOSPHODIESTERASE ELAC PROTEIN 1"/>
    <property type="match status" value="1"/>
</dbReference>
<dbReference type="GO" id="GO:0042781">
    <property type="term" value="F:3'-tRNA processing endoribonuclease activity"/>
    <property type="evidence" value="ECO:0007669"/>
    <property type="project" value="UniProtKB-UniRule"/>
</dbReference>
<evidence type="ECO:0000256" key="4">
    <source>
        <dbReference type="ARBA" id="ARBA00022722"/>
    </source>
</evidence>
<comment type="caution">
    <text evidence="11">The sequence shown here is derived from an EMBL/GenBank/DDBJ whole genome shotgun (WGS) entry which is preliminary data.</text>
</comment>
<dbReference type="AlphaFoldDB" id="A0A9X1V641"/>
<evidence type="ECO:0000256" key="5">
    <source>
        <dbReference type="ARBA" id="ARBA00022723"/>
    </source>
</evidence>
<keyword evidence="4 10" id="KW-0540">Nuclease</keyword>
<comment type="similarity">
    <text evidence="10">Belongs to the RNase Z family.</text>
</comment>
<dbReference type="PANTHER" id="PTHR46018:SF2">
    <property type="entry name" value="ZINC PHOSPHODIESTERASE ELAC PROTEIN 1"/>
    <property type="match status" value="1"/>
</dbReference>
<evidence type="ECO:0000313" key="11">
    <source>
        <dbReference type="EMBL" id="MCI0182356.1"/>
    </source>
</evidence>
<evidence type="ECO:0000256" key="10">
    <source>
        <dbReference type="HAMAP-Rule" id="MF_01818"/>
    </source>
</evidence>
<keyword evidence="3 10" id="KW-0819">tRNA processing</keyword>
<dbReference type="NCBIfam" id="NF000801">
    <property type="entry name" value="PRK00055.1-3"/>
    <property type="match status" value="1"/>
</dbReference>
<dbReference type="RefSeq" id="WP_241711958.1">
    <property type="nucleotide sequence ID" value="NZ_JALBUF010000001.1"/>
</dbReference>